<feature type="region of interest" description="Disordered" evidence="1">
    <location>
        <begin position="248"/>
        <end position="288"/>
    </location>
</feature>
<proteinExistence type="predicted"/>
<dbReference type="Proteomes" id="UP000230605">
    <property type="component" value="Chromosome 7"/>
</dbReference>
<accession>A0A2G5HGH3</accession>
<feature type="transmembrane region" description="Helical" evidence="2">
    <location>
        <begin position="94"/>
        <end position="119"/>
    </location>
</feature>
<evidence type="ECO:0000313" key="6">
    <source>
        <dbReference type="Proteomes" id="UP001302367"/>
    </source>
</evidence>
<organism evidence="3 5">
    <name type="scientific">Cercospora beticola</name>
    <name type="common">Sugarbeet leaf spot fungus</name>
    <dbReference type="NCBI Taxonomy" id="122368"/>
    <lineage>
        <taxon>Eukaryota</taxon>
        <taxon>Fungi</taxon>
        <taxon>Dikarya</taxon>
        <taxon>Ascomycota</taxon>
        <taxon>Pezizomycotina</taxon>
        <taxon>Dothideomycetes</taxon>
        <taxon>Dothideomycetidae</taxon>
        <taxon>Mycosphaerellales</taxon>
        <taxon>Mycosphaerellaceae</taxon>
        <taxon>Cercospora</taxon>
    </lineage>
</organism>
<evidence type="ECO:0000313" key="3">
    <source>
        <dbReference type="EMBL" id="PIA91644.1"/>
    </source>
</evidence>
<dbReference type="EMBL" id="CP134190">
    <property type="protein sequence ID" value="WPB06722.1"/>
    <property type="molecule type" value="Genomic_DNA"/>
</dbReference>
<keyword evidence="2" id="KW-0472">Membrane</keyword>
<gene>
    <name evidence="3" type="ORF">CB0940_09006</name>
    <name evidence="4" type="ORF">RHO25_011381</name>
</gene>
<sequence>MPPHYILARRVLNNLDSTAAAKPQTSSLGDQFPSPAERMTPIPFGTSGALGMSPTSLLASAQQARYPLASTTTIPGTTASSEVWPDLFPDVPDFLSYCLAGGLGFGVVTAICLLMIMYWPRRPSSHPQSAGEGKSKGIYRAVPQGDLELQDLASSFSSSTSHRHAHSIEQHTEKEMLLRQRKKELMKKTLRVDTTGEYRGLGIVVPREEVDAPLCEEAPDEEKLAEGQHWKVPPRGRGEVPCAPTIQIHAPVKSTRKPPTSSQEAPDSDKNQLLNNTPPFDLHHHHSHHDLETGMLHDATQLGSSFAPSSFFARGRTYYSNPASRSPSACSSSGSSAPISRANSTLNLLLEKGEDAIDFAARKLAKMMCDQVNRDRDVEADLLLPVRAEERG</sequence>
<keyword evidence="2" id="KW-0812">Transmembrane</keyword>
<feature type="compositionally biased region" description="Polar residues" evidence="1">
    <location>
        <begin position="257"/>
        <end position="278"/>
    </location>
</feature>
<dbReference type="EMBL" id="LKMD01000106">
    <property type="protein sequence ID" value="PIA91644.1"/>
    <property type="molecule type" value="Genomic_DNA"/>
</dbReference>
<reference evidence="3 5" key="1">
    <citation type="submission" date="2015-10" db="EMBL/GenBank/DDBJ databases">
        <title>The cercosporin biosynthetic gene cluster was horizontally transferred to several fungal lineages and shown to be expanded in Cercospora beticola based on microsynteny with recipient genomes.</title>
        <authorList>
            <person name="De Jonge R."/>
            <person name="Ebert M.K."/>
            <person name="Suttle J.C."/>
            <person name="Jurick Ii W.M."/>
            <person name="Secor G.A."/>
            <person name="Thomma B.P."/>
            <person name="Van De Peer Y."/>
            <person name="Bolton M.D."/>
        </authorList>
    </citation>
    <scope>NUCLEOTIDE SEQUENCE [LARGE SCALE GENOMIC DNA]</scope>
    <source>
        <strain evidence="3 5">09-40</strain>
    </source>
</reference>
<dbReference type="OrthoDB" id="3646524at2759"/>
<evidence type="ECO:0000313" key="5">
    <source>
        <dbReference type="Proteomes" id="UP000230605"/>
    </source>
</evidence>
<evidence type="ECO:0000256" key="1">
    <source>
        <dbReference type="SAM" id="MobiDB-lite"/>
    </source>
</evidence>
<keyword evidence="6" id="KW-1185">Reference proteome</keyword>
<protein>
    <submittedName>
        <fullName evidence="3">Uncharacterized protein</fullName>
    </submittedName>
</protein>
<dbReference type="Proteomes" id="UP001302367">
    <property type="component" value="Chromosome 7"/>
</dbReference>
<feature type="region of interest" description="Disordered" evidence="1">
    <location>
        <begin position="20"/>
        <end position="40"/>
    </location>
</feature>
<evidence type="ECO:0000256" key="2">
    <source>
        <dbReference type="SAM" id="Phobius"/>
    </source>
</evidence>
<dbReference type="AlphaFoldDB" id="A0A2G5HGH3"/>
<evidence type="ECO:0000313" key="4">
    <source>
        <dbReference type="EMBL" id="WPB06722.1"/>
    </source>
</evidence>
<name>A0A2G5HGH3_CERBT</name>
<keyword evidence="2" id="KW-1133">Transmembrane helix</keyword>
<reference evidence="4 6" key="2">
    <citation type="submission" date="2023-09" db="EMBL/GenBank/DDBJ databases">
        <title>Complete-Gapless Cercospora beticola genome.</title>
        <authorList>
            <person name="Wyatt N.A."/>
            <person name="Spanner R.E."/>
            <person name="Bolton M.D."/>
        </authorList>
    </citation>
    <scope>NUCLEOTIDE SEQUENCE [LARGE SCALE GENOMIC DNA]</scope>
    <source>
        <strain evidence="4">Cb09-40</strain>
    </source>
</reference>